<dbReference type="AlphaFoldDB" id="A0A1C3UV21"/>
<organism evidence="6 7">
    <name type="scientific">Rhizobium lusitanum</name>
    <dbReference type="NCBI Taxonomy" id="293958"/>
    <lineage>
        <taxon>Bacteria</taxon>
        <taxon>Pseudomonadati</taxon>
        <taxon>Pseudomonadota</taxon>
        <taxon>Alphaproteobacteria</taxon>
        <taxon>Hyphomicrobiales</taxon>
        <taxon>Rhizobiaceae</taxon>
        <taxon>Rhizobium/Agrobacterium group</taxon>
        <taxon>Rhizobium</taxon>
    </lineage>
</organism>
<dbReference type="SUPFAM" id="SSF52833">
    <property type="entry name" value="Thioredoxin-like"/>
    <property type="match status" value="1"/>
</dbReference>
<dbReference type="InterPro" id="IPR003782">
    <property type="entry name" value="SCO1/SenC"/>
</dbReference>
<dbReference type="Gene3D" id="3.40.30.10">
    <property type="entry name" value="Glutaredoxin"/>
    <property type="match status" value="1"/>
</dbReference>
<dbReference type="PANTHER" id="PTHR12151">
    <property type="entry name" value="ELECTRON TRANSPORT PROTIN SCO1/SENC FAMILY MEMBER"/>
    <property type="match status" value="1"/>
</dbReference>
<evidence type="ECO:0000256" key="1">
    <source>
        <dbReference type="ARBA" id="ARBA00010996"/>
    </source>
</evidence>
<feature type="disulfide bond" description="Redox-active" evidence="4">
    <location>
        <begin position="97"/>
        <end position="101"/>
    </location>
</feature>
<keyword evidence="5" id="KW-0812">Transmembrane</keyword>
<evidence type="ECO:0000256" key="4">
    <source>
        <dbReference type="PIRSR" id="PIRSR603782-2"/>
    </source>
</evidence>
<feature type="binding site" evidence="3">
    <location>
        <position position="101"/>
    </location>
    <ligand>
        <name>Cu cation</name>
        <dbReference type="ChEBI" id="CHEBI:23378"/>
    </ligand>
</feature>
<keyword evidence="5" id="KW-1133">Transmembrane helix</keyword>
<dbReference type="Pfam" id="PF02630">
    <property type="entry name" value="SCO1-SenC"/>
    <property type="match status" value="1"/>
</dbReference>
<comment type="similarity">
    <text evidence="1">Belongs to the SCO1/2 family.</text>
</comment>
<accession>A0A1C3UV21</accession>
<evidence type="ECO:0000256" key="3">
    <source>
        <dbReference type="PIRSR" id="PIRSR603782-1"/>
    </source>
</evidence>
<keyword evidence="5" id="KW-0472">Membrane</keyword>
<dbReference type="FunFam" id="3.40.30.10:FF:000013">
    <property type="entry name" value="Blast:Protein SCO1 homolog, mitochondrial"/>
    <property type="match status" value="1"/>
</dbReference>
<keyword evidence="4" id="KW-1015">Disulfide bond</keyword>
<dbReference type="GO" id="GO:0046872">
    <property type="term" value="F:metal ion binding"/>
    <property type="evidence" value="ECO:0007669"/>
    <property type="project" value="UniProtKB-KW"/>
</dbReference>
<evidence type="ECO:0000313" key="6">
    <source>
        <dbReference type="EMBL" id="SCB19363.1"/>
    </source>
</evidence>
<feature type="binding site" evidence="3">
    <location>
        <position position="97"/>
    </location>
    <ligand>
        <name>Cu cation</name>
        <dbReference type="ChEBI" id="CHEBI:23378"/>
    </ligand>
</feature>
<reference evidence="6 7" key="1">
    <citation type="submission" date="2016-08" db="EMBL/GenBank/DDBJ databases">
        <authorList>
            <person name="Seilhamer J.J."/>
        </authorList>
    </citation>
    <scope>NUCLEOTIDE SEQUENCE [LARGE SCALE GENOMIC DNA]</scope>
    <source>
        <strain evidence="6 7">P1-7</strain>
    </source>
</reference>
<feature type="binding site" evidence="3">
    <location>
        <position position="185"/>
    </location>
    <ligand>
        <name>Cu cation</name>
        <dbReference type="ChEBI" id="CHEBI:23378"/>
    </ligand>
</feature>
<dbReference type="CDD" id="cd02968">
    <property type="entry name" value="SCO"/>
    <property type="match status" value="1"/>
</dbReference>
<dbReference type="Proteomes" id="UP000199205">
    <property type="component" value="Unassembled WGS sequence"/>
</dbReference>
<sequence>MPTQLNERRGGSRASLRAKEEKAMFTKEWSVPAILTVFLLSVCGLIAYFTWSLMPPTKAAEDHIGGAFNLIDDRGQPVTAQALKGHPSLIYFGYTHCPDVCPTTLFEMAGWLKTLGPEADKLKAYFFSVDPQRDTPEVMHKYTGNFTDRIIGVTGDPTEMQKAIKDWRIYAKKVPSPDGDYTMDHTASVLLVDADGSLRGLIAYGEDKDVALQKIRNLLK</sequence>
<dbReference type="PANTHER" id="PTHR12151:SF25">
    <property type="entry name" value="LINALOOL DEHYDRATASE_ISOMERASE DOMAIN-CONTAINING PROTEIN"/>
    <property type="match status" value="1"/>
</dbReference>
<dbReference type="EMBL" id="FMAF01000003">
    <property type="protein sequence ID" value="SCB19363.1"/>
    <property type="molecule type" value="Genomic_DNA"/>
</dbReference>
<proteinExistence type="inferred from homology"/>
<feature type="transmembrane region" description="Helical" evidence="5">
    <location>
        <begin position="29"/>
        <end position="51"/>
    </location>
</feature>
<keyword evidence="2 3" id="KW-0186">Copper</keyword>
<evidence type="ECO:0000256" key="5">
    <source>
        <dbReference type="SAM" id="Phobius"/>
    </source>
</evidence>
<evidence type="ECO:0000313" key="7">
    <source>
        <dbReference type="Proteomes" id="UP000199205"/>
    </source>
</evidence>
<protein>
    <submittedName>
        <fullName evidence="6">Protein SCO1/2</fullName>
    </submittedName>
</protein>
<evidence type="ECO:0000256" key="2">
    <source>
        <dbReference type="ARBA" id="ARBA00023008"/>
    </source>
</evidence>
<dbReference type="InterPro" id="IPR036249">
    <property type="entry name" value="Thioredoxin-like_sf"/>
</dbReference>
<name>A0A1C3UV21_9HYPH</name>
<keyword evidence="3" id="KW-0479">Metal-binding</keyword>
<gene>
    <name evidence="6" type="ORF">GA0061101_103393</name>
</gene>